<organism evidence="3 4">
    <name type="scientific">Stichopus japonicus</name>
    <name type="common">Sea cucumber</name>
    <dbReference type="NCBI Taxonomy" id="307972"/>
    <lineage>
        <taxon>Eukaryota</taxon>
        <taxon>Metazoa</taxon>
        <taxon>Echinodermata</taxon>
        <taxon>Eleutherozoa</taxon>
        <taxon>Echinozoa</taxon>
        <taxon>Holothuroidea</taxon>
        <taxon>Aspidochirotacea</taxon>
        <taxon>Aspidochirotida</taxon>
        <taxon>Stichopodidae</taxon>
        <taxon>Apostichopus</taxon>
    </lineage>
</organism>
<gene>
    <name evidence="3" type="ORF">BSL78_27798</name>
</gene>
<feature type="transmembrane region" description="Helical" evidence="2">
    <location>
        <begin position="225"/>
        <end position="249"/>
    </location>
</feature>
<keyword evidence="2" id="KW-0472">Membrane</keyword>
<feature type="compositionally biased region" description="Polar residues" evidence="1">
    <location>
        <begin position="189"/>
        <end position="201"/>
    </location>
</feature>
<accession>A0A2G8JI21</accession>
<dbReference type="SUPFAM" id="SSF48726">
    <property type="entry name" value="Immunoglobulin"/>
    <property type="match status" value="1"/>
</dbReference>
<dbReference type="Proteomes" id="UP000230750">
    <property type="component" value="Unassembled WGS sequence"/>
</dbReference>
<dbReference type="InterPro" id="IPR036179">
    <property type="entry name" value="Ig-like_dom_sf"/>
</dbReference>
<feature type="compositionally biased region" description="Low complexity" evidence="1">
    <location>
        <begin position="202"/>
        <end position="215"/>
    </location>
</feature>
<evidence type="ECO:0000313" key="3">
    <source>
        <dbReference type="EMBL" id="PIK35377.1"/>
    </source>
</evidence>
<protein>
    <recommendedName>
        <fullName evidence="5">Ig-like domain-containing protein</fullName>
    </recommendedName>
</protein>
<name>A0A2G8JI21_STIJA</name>
<evidence type="ECO:0008006" key="5">
    <source>
        <dbReference type="Google" id="ProtNLM"/>
    </source>
</evidence>
<evidence type="ECO:0000256" key="1">
    <source>
        <dbReference type="SAM" id="MobiDB-lite"/>
    </source>
</evidence>
<keyword evidence="2" id="KW-0812">Transmembrane</keyword>
<dbReference type="AlphaFoldDB" id="A0A2G8JI21"/>
<dbReference type="Gene3D" id="2.60.40.10">
    <property type="entry name" value="Immunoglobulins"/>
    <property type="match status" value="1"/>
</dbReference>
<proteinExistence type="predicted"/>
<dbReference type="InterPro" id="IPR013783">
    <property type="entry name" value="Ig-like_fold"/>
</dbReference>
<evidence type="ECO:0000256" key="2">
    <source>
        <dbReference type="SAM" id="Phobius"/>
    </source>
</evidence>
<dbReference type="EMBL" id="MRZV01001916">
    <property type="protein sequence ID" value="PIK35377.1"/>
    <property type="molecule type" value="Genomic_DNA"/>
</dbReference>
<keyword evidence="2" id="KW-1133">Transmembrane helix</keyword>
<evidence type="ECO:0000313" key="4">
    <source>
        <dbReference type="Proteomes" id="UP000230750"/>
    </source>
</evidence>
<keyword evidence="4" id="KW-1185">Reference proteome</keyword>
<sequence length="274" mass="30735">MVSYSYLTEHCPTQQSGFFGEKGNIICHFKPNFNKVSWYLEQDKALIQLEGSDIVGPGYENEKYSVKQNGSLVIRQTGCCGSQYGYCGKKGIIKCNFEPGYEDVYWYDDTIEHTSIIRLENGIKSGKGYHSNEYDVSQNGSLVIKNVQLKHEQEYKVIRYDGEHQIMEYRITFSVIGVGVTSCWPNGTASTNPETDNSRSVTTEPQFTTTYTTETTKPEDSIRGYLWIVVAAVAVVVVGVVVVFVVLVARKKDQEGNGINVGNEENIPMNRNSL</sequence>
<feature type="region of interest" description="Disordered" evidence="1">
    <location>
        <begin position="189"/>
        <end position="215"/>
    </location>
</feature>
<comment type="caution">
    <text evidence="3">The sequence shown here is derived from an EMBL/GenBank/DDBJ whole genome shotgun (WGS) entry which is preliminary data.</text>
</comment>
<reference evidence="3 4" key="1">
    <citation type="journal article" date="2017" name="PLoS Biol.">
        <title>The sea cucumber genome provides insights into morphological evolution and visceral regeneration.</title>
        <authorList>
            <person name="Zhang X."/>
            <person name="Sun L."/>
            <person name="Yuan J."/>
            <person name="Sun Y."/>
            <person name="Gao Y."/>
            <person name="Zhang L."/>
            <person name="Li S."/>
            <person name="Dai H."/>
            <person name="Hamel J.F."/>
            <person name="Liu C."/>
            <person name="Yu Y."/>
            <person name="Liu S."/>
            <person name="Lin W."/>
            <person name="Guo K."/>
            <person name="Jin S."/>
            <person name="Xu P."/>
            <person name="Storey K.B."/>
            <person name="Huan P."/>
            <person name="Zhang T."/>
            <person name="Zhou Y."/>
            <person name="Zhang J."/>
            <person name="Lin C."/>
            <person name="Li X."/>
            <person name="Xing L."/>
            <person name="Huo D."/>
            <person name="Sun M."/>
            <person name="Wang L."/>
            <person name="Mercier A."/>
            <person name="Li F."/>
            <person name="Yang H."/>
            <person name="Xiang J."/>
        </authorList>
    </citation>
    <scope>NUCLEOTIDE SEQUENCE [LARGE SCALE GENOMIC DNA]</scope>
    <source>
        <strain evidence="3">Shaxun</strain>
        <tissue evidence="3">Muscle</tissue>
    </source>
</reference>